<accession>A0A8J6FLJ0</accession>
<sequence length="88" mass="9791">MNSLPLYFSSVGSTLAFGLILPKIQSCETGLKVTELCRILGASLAIICSGNCNHLWKYTLHTNRLPVNNLFVYVSSQYAEQCINTHRN</sequence>
<gene>
    <name evidence="1" type="ORF">GDO78_005224</name>
</gene>
<protein>
    <submittedName>
        <fullName evidence="1">Uncharacterized protein</fullName>
    </submittedName>
</protein>
<dbReference type="Proteomes" id="UP000770717">
    <property type="component" value="Unassembled WGS sequence"/>
</dbReference>
<organism evidence="1 2">
    <name type="scientific">Eleutherodactylus coqui</name>
    <name type="common">Puerto Rican coqui</name>
    <dbReference type="NCBI Taxonomy" id="57060"/>
    <lineage>
        <taxon>Eukaryota</taxon>
        <taxon>Metazoa</taxon>
        <taxon>Chordata</taxon>
        <taxon>Craniata</taxon>
        <taxon>Vertebrata</taxon>
        <taxon>Euteleostomi</taxon>
        <taxon>Amphibia</taxon>
        <taxon>Batrachia</taxon>
        <taxon>Anura</taxon>
        <taxon>Neobatrachia</taxon>
        <taxon>Hyloidea</taxon>
        <taxon>Eleutherodactylidae</taxon>
        <taxon>Eleutherodactylinae</taxon>
        <taxon>Eleutherodactylus</taxon>
        <taxon>Eleutherodactylus</taxon>
    </lineage>
</organism>
<keyword evidence="2" id="KW-1185">Reference proteome</keyword>
<dbReference type="EMBL" id="WNTK01000002">
    <property type="protein sequence ID" value="KAG9489115.1"/>
    <property type="molecule type" value="Genomic_DNA"/>
</dbReference>
<name>A0A8J6FLJ0_ELECQ</name>
<dbReference type="AlphaFoldDB" id="A0A8J6FLJ0"/>
<evidence type="ECO:0000313" key="2">
    <source>
        <dbReference type="Proteomes" id="UP000770717"/>
    </source>
</evidence>
<evidence type="ECO:0000313" key="1">
    <source>
        <dbReference type="EMBL" id="KAG9489115.1"/>
    </source>
</evidence>
<proteinExistence type="predicted"/>
<comment type="caution">
    <text evidence="1">The sequence shown here is derived from an EMBL/GenBank/DDBJ whole genome shotgun (WGS) entry which is preliminary data.</text>
</comment>
<reference evidence="1" key="1">
    <citation type="thesis" date="2020" institute="ProQuest LLC" country="789 East Eisenhower Parkway, Ann Arbor, MI, USA">
        <title>Comparative Genomics and Chromosome Evolution.</title>
        <authorList>
            <person name="Mudd A.B."/>
        </authorList>
    </citation>
    <scope>NUCLEOTIDE SEQUENCE</scope>
    <source>
        <strain evidence="1">HN-11 Male</strain>
        <tissue evidence="1">Kidney and liver</tissue>
    </source>
</reference>